<gene>
    <name evidence="2" type="ORF">H9895_10990</name>
</gene>
<reference evidence="2" key="1">
    <citation type="journal article" date="2021" name="PeerJ">
        <title>Extensive microbial diversity within the chicken gut microbiome revealed by metagenomics and culture.</title>
        <authorList>
            <person name="Gilroy R."/>
            <person name="Ravi A."/>
            <person name="Getino M."/>
            <person name="Pursley I."/>
            <person name="Horton D.L."/>
            <person name="Alikhan N.F."/>
            <person name="Baker D."/>
            <person name="Gharbi K."/>
            <person name="Hall N."/>
            <person name="Watson M."/>
            <person name="Adriaenssens E.M."/>
            <person name="Foster-Nyarko E."/>
            <person name="Jarju S."/>
            <person name="Secka A."/>
            <person name="Antonio M."/>
            <person name="Oren A."/>
            <person name="Chaudhuri R.R."/>
            <person name="La Ragione R."/>
            <person name="Hildebrand F."/>
            <person name="Pallen M.J."/>
        </authorList>
    </citation>
    <scope>NUCLEOTIDE SEQUENCE</scope>
    <source>
        <strain evidence="2">CHK169-2315</strain>
    </source>
</reference>
<keyword evidence="1" id="KW-0472">Membrane</keyword>
<evidence type="ECO:0000256" key="1">
    <source>
        <dbReference type="SAM" id="Phobius"/>
    </source>
</evidence>
<dbReference type="Proteomes" id="UP000823937">
    <property type="component" value="Unassembled WGS sequence"/>
</dbReference>
<accession>A0A9D1PPP5</accession>
<dbReference type="AlphaFoldDB" id="A0A9D1PPP5"/>
<keyword evidence="1" id="KW-1133">Transmembrane helix</keyword>
<feature type="transmembrane region" description="Helical" evidence="1">
    <location>
        <begin position="9"/>
        <end position="30"/>
    </location>
</feature>
<comment type="caution">
    <text evidence="2">The sequence shown here is derived from an EMBL/GenBank/DDBJ whole genome shotgun (WGS) entry which is preliminary data.</text>
</comment>
<feature type="transmembrane region" description="Helical" evidence="1">
    <location>
        <begin position="36"/>
        <end position="53"/>
    </location>
</feature>
<name>A0A9D1PPP5_9BACI</name>
<dbReference type="EMBL" id="DXHX01000159">
    <property type="protein sequence ID" value="HIV75590.1"/>
    <property type="molecule type" value="Genomic_DNA"/>
</dbReference>
<keyword evidence="1" id="KW-0812">Transmembrane</keyword>
<sequence length="78" mass="9094">MDVNPKKFFGFQLLAVAIIWGGMTIFLDHIQGNAKIIYYVVTSWLLFILVLFIKSFFQSKEKADVIHVQEKRDTKKSK</sequence>
<organism evidence="2 3">
    <name type="scientific">Candidatus Pseudogracilibacillus intestinigallinarum</name>
    <dbReference type="NCBI Taxonomy" id="2838742"/>
    <lineage>
        <taxon>Bacteria</taxon>
        <taxon>Bacillati</taxon>
        <taxon>Bacillota</taxon>
        <taxon>Bacilli</taxon>
        <taxon>Bacillales</taxon>
        <taxon>Bacillaceae</taxon>
        <taxon>Pseudogracilibacillus</taxon>
    </lineage>
</organism>
<protein>
    <submittedName>
        <fullName evidence="2">Uncharacterized protein</fullName>
    </submittedName>
</protein>
<evidence type="ECO:0000313" key="2">
    <source>
        <dbReference type="EMBL" id="HIV75590.1"/>
    </source>
</evidence>
<evidence type="ECO:0000313" key="3">
    <source>
        <dbReference type="Proteomes" id="UP000823937"/>
    </source>
</evidence>
<proteinExistence type="predicted"/>
<reference evidence="2" key="2">
    <citation type="submission" date="2021-04" db="EMBL/GenBank/DDBJ databases">
        <authorList>
            <person name="Gilroy R."/>
        </authorList>
    </citation>
    <scope>NUCLEOTIDE SEQUENCE</scope>
    <source>
        <strain evidence="2">CHK169-2315</strain>
    </source>
</reference>